<dbReference type="Proteomes" id="UP000199361">
    <property type="component" value="Unassembled WGS sequence"/>
</dbReference>
<name>A0A1I0EX84_9ACTN</name>
<evidence type="ECO:0000313" key="1">
    <source>
        <dbReference type="EMBL" id="SET49782.1"/>
    </source>
</evidence>
<dbReference type="AlphaFoldDB" id="A0A1I0EX84"/>
<proteinExistence type="predicted"/>
<keyword evidence="2" id="KW-1185">Reference proteome</keyword>
<dbReference type="STRING" id="568860.SAMN05421811_103229"/>
<reference evidence="1 2" key="1">
    <citation type="submission" date="2016-10" db="EMBL/GenBank/DDBJ databases">
        <authorList>
            <person name="de Groot N.N."/>
        </authorList>
    </citation>
    <scope>NUCLEOTIDE SEQUENCE [LARGE SCALE GENOMIC DNA]</scope>
    <source>
        <strain evidence="1 2">CGMCC 4.5598</strain>
    </source>
</reference>
<gene>
    <name evidence="1" type="ORF">SAMN05421811_103229</name>
</gene>
<protein>
    <recommendedName>
        <fullName evidence="3">Meiotically up-regulated gene 113</fullName>
    </recommendedName>
</protein>
<sequence>MQELTVTCGCSRKMGIDTLRGKGAYRCGCGARVHVDVPRSRPLCVGVTETGEQCGYVVVPGSREHGIALCGKHLERHEEYLQRQAKLDAWEAQDLALSRRHHEDQRSRVEQRLDEARKEGRMVVYYVRIGNYIKIGTTTSFKYRMTSLMPDEILATEPGHEELERMRHKQFAHLRIPLGRERFRPDPELMDHIRMIREHYGEPADRYPVAEATSDTPAP</sequence>
<dbReference type="Pfam" id="PF13455">
    <property type="entry name" value="MUG113"/>
    <property type="match status" value="1"/>
</dbReference>
<evidence type="ECO:0000313" key="2">
    <source>
        <dbReference type="Proteomes" id="UP000199361"/>
    </source>
</evidence>
<organism evidence="1 2">
    <name type="scientific">Nonomuraea wenchangensis</name>
    <dbReference type="NCBI Taxonomy" id="568860"/>
    <lineage>
        <taxon>Bacteria</taxon>
        <taxon>Bacillati</taxon>
        <taxon>Actinomycetota</taxon>
        <taxon>Actinomycetes</taxon>
        <taxon>Streptosporangiales</taxon>
        <taxon>Streptosporangiaceae</taxon>
        <taxon>Nonomuraea</taxon>
    </lineage>
</organism>
<accession>A0A1I0EX84</accession>
<evidence type="ECO:0008006" key="3">
    <source>
        <dbReference type="Google" id="ProtNLM"/>
    </source>
</evidence>
<dbReference type="EMBL" id="FOHX01000003">
    <property type="protein sequence ID" value="SET49782.1"/>
    <property type="molecule type" value="Genomic_DNA"/>
</dbReference>